<dbReference type="PANTHER" id="PTHR30529:SF1">
    <property type="entry name" value="CYTOCHROME B561 HOMOLOG 2"/>
    <property type="match status" value="1"/>
</dbReference>
<sequence>MAITSTHYTKTAVVLHWLIGAGIIFMLALGWYMCDLPKEAAKTAVFDLFDLGLYHLQLAEAVSPRTFYFNLHKSIGVTVLALIALRILWRITHQPPAMIQTYKPWEKKLANATHHTLYLLMIAMPLSGLIMAAYSKYGVKWFGIKLIAGLDDNAKREIFVEIHEFLALVFAVVIVLHVLGALKHKLIDKDDTLKRMSLLK</sequence>
<keyword evidence="3" id="KW-0813">Transport</keyword>
<evidence type="ECO:0000256" key="8">
    <source>
        <dbReference type="ARBA" id="ARBA00022982"/>
    </source>
</evidence>
<feature type="transmembrane region" description="Helical" evidence="13">
    <location>
        <begin position="12"/>
        <end position="33"/>
    </location>
</feature>
<dbReference type="InterPro" id="IPR011577">
    <property type="entry name" value="Cyt_b561_bac/Ni-Hgenase"/>
</dbReference>
<comment type="cofactor">
    <cofactor evidence="1">
        <name>heme b</name>
        <dbReference type="ChEBI" id="CHEBI:60344"/>
    </cofactor>
</comment>
<feature type="transmembrane region" description="Helical" evidence="13">
    <location>
        <begin position="165"/>
        <end position="182"/>
    </location>
</feature>
<feature type="domain" description="Cytochrome b561 bacterial/Ni-hydrogenase" evidence="14">
    <location>
        <begin position="7"/>
        <end position="196"/>
    </location>
</feature>
<dbReference type="GO" id="GO:0046872">
    <property type="term" value="F:metal ion binding"/>
    <property type="evidence" value="ECO:0007669"/>
    <property type="project" value="UniProtKB-KW"/>
</dbReference>
<dbReference type="RefSeq" id="WP_221763984.1">
    <property type="nucleotide sequence ID" value="NZ_AP024110.1"/>
</dbReference>
<evidence type="ECO:0000256" key="1">
    <source>
        <dbReference type="ARBA" id="ARBA00001970"/>
    </source>
</evidence>
<accession>A0A8D5GFT2</accession>
<evidence type="ECO:0000256" key="6">
    <source>
        <dbReference type="ARBA" id="ARBA00022692"/>
    </source>
</evidence>
<evidence type="ECO:0000256" key="9">
    <source>
        <dbReference type="ARBA" id="ARBA00022989"/>
    </source>
</evidence>
<keyword evidence="6 13" id="KW-0812">Transmembrane</keyword>
<dbReference type="GO" id="GO:0005886">
    <property type="term" value="C:plasma membrane"/>
    <property type="evidence" value="ECO:0007669"/>
    <property type="project" value="UniProtKB-SubCell"/>
</dbReference>
<dbReference type="Proteomes" id="UP000826722">
    <property type="component" value="Chromosome"/>
</dbReference>
<comment type="similarity">
    <text evidence="12">Belongs to the cytochrome b561 family.</text>
</comment>
<dbReference type="InterPro" id="IPR016174">
    <property type="entry name" value="Di-haem_cyt_TM"/>
</dbReference>
<keyword evidence="9 13" id="KW-1133">Transmembrane helix</keyword>
<feature type="transmembrane region" description="Helical" evidence="13">
    <location>
        <begin position="71"/>
        <end position="89"/>
    </location>
</feature>
<reference evidence="15" key="1">
    <citation type="journal article" date="2021" name="Arch. Microbiol.">
        <title>Methyloradius palustris gen. nov., sp. nov., a methanol-oxidizing bacterium isolated from snow.</title>
        <authorList>
            <person name="Miyadera T."/>
            <person name="Kojima H."/>
            <person name="Fukui M."/>
        </authorList>
    </citation>
    <scope>NUCLEOTIDE SEQUENCE</scope>
    <source>
        <strain evidence="15">Zm11</strain>
    </source>
</reference>
<dbReference type="EMBL" id="AP024110">
    <property type="protein sequence ID" value="BCM25944.1"/>
    <property type="molecule type" value="Genomic_DNA"/>
</dbReference>
<keyword evidence="11 13" id="KW-0472">Membrane</keyword>
<dbReference type="InterPro" id="IPR052168">
    <property type="entry name" value="Cytochrome_b561_oxidase"/>
</dbReference>
<protein>
    <submittedName>
        <fullName evidence="15">Cytochrome b</fullName>
    </submittedName>
</protein>
<evidence type="ECO:0000256" key="2">
    <source>
        <dbReference type="ARBA" id="ARBA00004651"/>
    </source>
</evidence>
<evidence type="ECO:0000313" key="15">
    <source>
        <dbReference type="EMBL" id="BCM25944.1"/>
    </source>
</evidence>
<evidence type="ECO:0000256" key="7">
    <source>
        <dbReference type="ARBA" id="ARBA00022723"/>
    </source>
</evidence>
<evidence type="ECO:0000259" key="14">
    <source>
        <dbReference type="Pfam" id="PF01292"/>
    </source>
</evidence>
<proteinExistence type="inferred from homology"/>
<evidence type="ECO:0000256" key="12">
    <source>
        <dbReference type="ARBA" id="ARBA00037975"/>
    </source>
</evidence>
<evidence type="ECO:0000256" key="4">
    <source>
        <dbReference type="ARBA" id="ARBA00022475"/>
    </source>
</evidence>
<organism evidence="15 16">
    <name type="scientific">Methyloradius palustris</name>
    <dbReference type="NCBI Taxonomy" id="2778876"/>
    <lineage>
        <taxon>Bacteria</taxon>
        <taxon>Pseudomonadati</taxon>
        <taxon>Pseudomonadota</taxon>
        <taxon>Betaproteobacteria</taxon>
        <taxon>Nitrosomonadales</taxon>
        <taxon>Methylophilaceae</taxon>
        <taxon>Methyloradius</taxon>
    </lineage>
</organism>
<dbReference type="Pfam" id="PF01292">
    <property type="entry name" value="Ni_hydr_CYTB"/>
    <property type="match status" value="1"/>
</dbReference>
<evidence type="ECO:0000256" key="3">
    <source>
        <dbReference type="ARBA" id="ARBA00022448"/>
    </source>
</evidence>
<keyword evidence="8" id="KW-0249">Electron transport</keyword>
<keyword evidence="5" id="KW-0349">Heme</keyword>
<evidence type="ECO:0000256" key="13">
    <source>
        <dbReference type="SAM" id="Phobius"/>
    </source>
</evidence>
<dbReference type="PANTHER" id="PTHR30529">
    <property type="entry name" value="CYTOCHROME B561"/>
    <property type="match status" value="1"/>
</dbReference>
<keyword evidence="4" id="KW-1003">Cell membrane</keyword>
<dbReference type="SUPFAM" id="SSF81342">
    <property type="entry name" value="Transmembrane di-heme cytochromes"/>
    <property type="match status" value="1"/>
</dbReference>
<keyword evidence="10" id="KW-0408">Iron</keyword>
<keyword evidence="7" id="KW-0479">Metal-binding</keyword>
<gene>
    <name evidence="15" type="ORF">ZMTM_22030</name>
</gene>
<keyword evidence="16" id="KW-1185">Reference proteome</keyword>
<dbReference type="GO" id="GO:0020037">
    <property type="term" value="F:heme binding"/>
    <property type="evidence" value="ECO:0007669"/>
    <property type="project" value="TreeGrafter"/>
</dbReference>
<evidence type="ECO:0000313" key="16">
    <source>
        <dbReference type="Proteomes" id="UP000826722"/>
    </source>
</evidence>
<dbReference type="KEGG" id="mpau:ZMTM_22030"/>
<dbReference type="Gene3D" id="1.20.950.20">
    <property type="entry name" value="Transmembrane di-heme cytochromes, Chain C"/>
    <property type="match status" value="1"/>
</dbReference>
<dbReference type="GO" id="GO:0009055">
    <property type="term" value="F:electron transfer activity"/>
    <property type="evidence" value="ECO:0007669"/>
    <property type="project" value="InterPro"/>
</dbReference>
<evidence type="ECO:0000256" key="5">
    <source>
        <dbReference type="ARBA" id="ARBA00022617"/>
    </source>
</evidence>
<dbReference type="AlphaFoldDB" id="A0A8D5GFT2"/>
<comment type="subcellular location">
    <subcellularLocation>
        <location evidence="2">Cell membrane</location>
        <topology evidence="2">Multi-pass membrane protein</topology>
    </subcellularLocation>
</comment>
<evidence type="ECO:0000256" key="10">
    <source>
        <dbReference type="ARBA" id="ARBA00023004"/>
    </source>
</evidence>
<feature type="transmembrane region" description="Helical" evidence="13">
    <location>
        <begin position="117"/>
        <end position="135"/>
    </location>
</feature>
<evidence type="ECO:0000256" key="11">
    <source>
        <dbReference type="ARBA" id="ARBA00023136"/>
    </source>
</evidence>
<name>A0A8D5GFT2_9PROT</name>
<dbReference type="GO" id="GO:0022904">
    <property type="term" value="P:respiratory electron transport chain"/>
    <property type="evidence" value="ECO:0007669"/>
    <property type="project" value="InterPro"/>
</dbReference>